<evidence type="ECO:0000256" key="2">
    <source>
        <dbReference type="ARBA" id="ARBA00005722"/>
    </source>
</evidence>
<dbReference type="Proteomes" id="UP000244013">
    <property type="component" value="Unassembled WGS sequence"/>
</dbReference>
<dbReference type="PANTHER" id="PTHR38776:SF1">
    <property type="entry name" value="MLTA-INTERACTING PROTEIN-RELATED"/>
    <property type="match status" value="1"/>
</dbReference>
<evidence type="ECO:0000256" key="3">
    <source>
        <dbReference type="ARBA" id="ARBA00022729"/>
    </source>
</evidence>
<feature type="signal peptide" evidence="7">
    <location>
        <begin position="1"/>
        <end position="26"/>
    </location>
</feature>
<comment type="subcellular location">
    <subcellularLocation>
        <location evidence="1">Cell outer membrane</location>
    </subcellularLocation>
</comment>
<dbReference type="EMBL" id="QAYE01000002">
    <property type="protein sequence ID" value="PTW47950.1"/>
    <property type="molecule type" value="Genomic_DNA"/>
</dbReference>
<gene>
    <name evidence="8" type="ORF">C8J25_10239</name>
</gene>
<keyword evidence="3 7" id="KW-0732">Signal</keyword>
<evidence type="ECO:0000256" key="7">
    <source>
        <dbReference type="SAM" id="SignalP"/>
    </source>
</evidence>
<feature type="chain" id="PRO_5015581330" evidence="7">
    <location>
        <begin position="27"/>
        <end position="282"/>
    </location>
</feature>
<sequence>MRRKLGFFNRAVVSASVLFWANCAVAQRLTSIEAPPTASEPVSISSGEVGEHDGGREGDHVTIGVGGLYQPAYMGSRKYQFQPIPAIDIKHGKFFVNFQNGIGVAPVDNDFFTAGVGVVFLFDNYERKDVPNRFNKIDMGAGARGFVSVRQFGLEATAGLTKILVGSTKGVIADFSLSRPIMVSERLFLTPSIGTRWANAKHNDRFYGVNAGQAQESGLRQFRAGSGLLDAKAELGLQYQLTNHIGFGATGGVTTLLGKVKDSPIVRKKTAPFGLGFLTYTF</sequence>
<dbReference type="GO" id="GO:0009279">
    <property type="term" value="C:cell outer membrane"/>
    <property type="evidence" value="ECO:0007669"/>
    <property type="project" value="UniProtKB-SubCell"/>
</dbReference>
<keyword evidence="4" id="KW-0472">Membrane</keyword>
<reference evidence="8 9" key="1">
    <citation type="submission" date="2018-04" db="EMBL/GenBank/DDBJ databases">
        <title>Genomic Encyclopedia of Type Strains, Phase III (KMG-III): the genomes of soil and plant-associated and newly described type strains.</title>
        <authorList>
            <person name="Whitman W."/>
        </authorList>
    </citation>
    <scope>NUCLEOTIDE SEQUENCE [LARGE SCALE GENOMIC DNA]</scope>
    <source>
        <strain evidence="8 9">MA-olki</strain>
    </source>
</reference>
<evidence type="ECO:0000256" key="4">
    <source>
        <dbReference type="ARBA" id="ARBA00023136"/>
    </source>
</evidence>
<evidence type="ECO:0000256" key="5">
    <source>
        <dbReference type="ARBA" id="ARBA00023237"/>
    </source>
</evidence>
<dbReference type="RefSeq" id="WP_107952817.1">
    <property type="nucleotide sequence ID" value="NZ_QAYE01000002.1"/>
</dbReference>
<protein>
    <submittedName>
        <fullName evidence="8">Outer membrane protein</fullName>
    </submittedName>
</protein>
<evidence type="ECO:0000256" key="6">
    <source>
        <dbReference type="SAM" id="MobiDB-lite"/>
    </source>
</evidence>
<proteinExistence type="inferred from homology"/>
<dbReference type="AlphaFoldDB" id="A0A2T5U8Y4"/>
<name>A0A2T5U8Y4_9SPHN</name>
<dbReference type="GeneID" id="91005079"/>
<evidence type="ECO:0000313" key="9">
    <source>
        <dbReference type="Proteomes" id="UP000244013"/>
    </source>
</evidence>
<comment type="caution">
    <text evidence="8">The sequence shown here is derived from an EMBL/GenBank/DDBJ whole genome shotgun (WGS) entry which is preliminary data.</text>
</comment>
<dbReference type="InterPro" id="IPR010583">
    <property type="entry name" value="MipA"/>
</dbReference>
<feature type="region of interest" description="Disordered" evidence="6">
    <location>
        <begin position="36"/>
        <end position="57"/>
    </location>
</feature>
<keyword evidence="5" id="KW-0998">Cell outer membrane</keyword>
<dbReference type="Pfam" id="PF06629">
    <property type="entry name" value="MipA"/>
    <property type="match status" value="1"/>
</dbReference>
<dbReference type="OrthoDB" id="5462484at2"/>
<comment type="similarity">
    <text evidence="2">Belongs to the MipA/OmpV family.</text>
</comment>
<evidence type="ECO:0000256" key="1">
    <source>
        <dbReference type="ARBA" id="ARBA00004442"/>
    </source>
</evidence>
<evidence type="ECO:0000313" key="8">
    <source>
        <dbReference type="EMBL" id="PTW47950.1"/>
    </source>
</evidence>
<organism evidence="8 9">
    <name type="scientific">Sphingomonas faeni</name>
    <dbReference type="NCBI Taxonomy" id="185950"/>
    <lineage>
        <taxon>Bacteria</taxon>
        <taxon>Pseudomonadati</taxon>
        <taxon>Pseudomonadota</taxon>
        <taxon>Alphaproteobacteria</taxon>
        <taxon>Sphingomonadales</taxon>
        <taxon>Sphingomonadaceae</taxon>
        <taxon>Sphingomonas</taxon>
    </lineage>
</organism>
<dbReference type="PANTHER" id="PTHR38776">
    <property type="entry name" value="MLTA-INTERACTING PROTEIN-RELATED"/>
    <property type="match status" value="1"/>
</dbReference>
<accession>A0A2T5U8Y4</accession>